<evidence type="ECO:0000256" key="1">
    <source>
        <dbReference type="ARBA" id="ARBA00022574"/>
    </source>
</evidence>
<reference evidence="6" key="1">
    <citation type="submission" date="2024-07" db="EMBL/GenBank/DDBJ databases">
        <authorList>
            <person name="Kim Y.J."/>
            <person name="Jeong J.Y."/>
        </authorList>
    </citation>
    <scope>NUCLEOTIDE SEQUENCE</scope>
    <source>
        <strain evidence="6">GIHE-MW2</strain>
    </source>
</reference>
<feature type="repeat" description="WD" evidence="4">
    <location>
        <begin position="1277"/>
        <end position="1318"/>
    </location>
</feature>
<dbReference type="InterPro" id="IPR036322">
    <property type="entry name" value="WD40_repeat_dom_sf"/>
</dbReference>
<dbReference type="InterPro" id="IPR054610">
    <property type="entry name" value="NNH"/>
</dbReference>
<feature type="repeat" description="WD" evidence="4">
    <location>
        <begin position="899"/>
        <end position="940"/>
    </location>
</feature>
<dbReference type="Pfam" id="PF22736">
    <property type="entry name" value="NNH5"/>
    <property type="match status" value="1"/>
</dbReference>
<keyword evidence="2" id="KW-0677">Repeat</keyword>
<feature type="repeat" description="WD" evidence="4">
    <location>
        <begin position="1067"/>
        <end position="1108"/>
    </location>
</feature>
<dbReference type="Pfam" id="PF25168">
    <property type="entry name" value="Beta-prop_WDR36-Utp21_2nd"/>
    <property type="match status" value="1"/>
</dbReference>
<dbReference type="Pfam" id="PF00400">
    <property type="entry name" value="WD40"/>
    <property type="match status" value="4"/>
</dbReference>
<dbReference type="Gene3D" id="2.160.20.80">
    <property type="entry name" value="E3 ubiquitin-protein ligase SopA"/>
    <property type="match status" value="1"/>
</dbReference>
<dbReference type="PROSITE" id="PS50082">
    <property type="entry name" value="WD_REPEATS_2"/>
    <property type="match status" value="14"/>
</dbReference>
<feature type="repeat" description="WD" evidence="4">
    <location>
        <begin position="983"/>
        <end position="1024"/>
    </location>
</feature>
<gene>
    <name evidence="6" type="ORF">ABWT76_005309</name>
</gene>
<dbReference type="InterPro" id="IPR011047">
    <property type="entry name" value="Quinoprotein_ADH-like_sf"/>
</dbReference>
<keyword evidence="1 4" id="KW-0853">WD repeat</keyword>
<dbReference type="Pfam" id="PF22722">
    <property type="entry name" value="NA-iREase1"/>
    <property type="match status" value="1"/>
</dbReference>
<dbReference type="PROSITE" id="PS00678">
    <property type="entry name" value="WD_REPEATS_1"/>
    <property type="match status" value="14"/>
</dbReference>
<dbReference type="InterPro" id="IPR045184">
    <property type="entry name" value="SMU1"/>
</dbReference>
<dbReference type="RefSeq" id="WP_354635227.1">
    <property type="nucleotide sequence ID" value="NZ_CP159837.1"/>
</dbReference>
<dbReference type="SUPFAM" id="SSF50998">
    <property type="entry name" value="Quinoprotein alcohol dehydrogenase-like"/>
    <property type="match status" value="1"/>
</dbReference>
<organism evidence="6">
    <name type="scientific">Planktothricoides raciborskii GIHE-MW2</name>
    <dbReference type="NCBI Taxonomy" id="2792601"/>
    <lineage>
        <taxon>Bacteria</taxon>
        <taxon>Bacillati</taxon>
        <taxon>Cyanobacteriota</taxon>
        <taxon>Cyanophyceae</taxon>
        <taxon>Oscillatoriophycideae</taxon>
        <taxon>Oscillatoriales</taxon>
        <taxon>Oscillatoriaceae</taxon>
        <taxon>Planktothricoides</taxon>
    </lineage>
</organism>
<dbReference type="InterPro" id="IPR015943">
    <property type="entry name" value="WD40/YVTN_repeat-like_dom_sf"/>
</dbReference>
<feature type="repeat" description="WD" evidence="4">
    <location>
        <begin position="941"/>
        <end position="982"/>
    </location>
</feature>
<dbReference type="InterPro" id="IPR007111">
    <property type="entry name" value="NACHT_NTPase"/>
</dbReference>
<feature type="repeat" description="WD" evidence="4">
    <location>
        <begin position="857"/>
        <end position="898"/>
    </location>
</feature>
<feature type="repeat" description="WD" evidence="4">
    <location>
        <begin position="1025"/>
        <end position="1066"/>
    </location>
</feature>
<feature type="repeat" description="WD" evidence="4">
    <location>
        <begin position="1361"/>
        <end position="1402"/>
    </location>
</feature>
<dbReference type="SMART" id="SM00320">
    <property type="entry name" value="WD40"/>
    <property type="match status" value="14"/>
</dbReference>
<evidence type="ECO:0000256" key="2">
    <source>
        <dbReference type="ARBA" id="ARBA00022737"/>
    </source>
</evidence>
<dbReference type="PROSITE" id="PS50294">
    <property type="entry name" value="WD_REPEATS_REGION"/>
    <property type="match status" value="14"/>
</dbReference>
<evidence type="ECO:0000256" key="4">
    <source>
        <dbReference type="PROSITE-ProRule" id="PRU00221"/>
    </source>
</evidence>
<dbReference type="InterPro" id="IPR019775">
    <property type="entry name" value="WD40_repeat_CS"/>
</dbReference>
<feature type="repeat" description="WD" evidence="4">
    <location>
        <begin position="1151"/>
        <end position="1192"/>
    </location>
</feature>
<protein>
    <recommendedName>
        <fullName evidence="3">WD40 repeat-containing protein SMU1</fullName>
    </recommendedName>
</protein>
<dbReference type="GO" id="GO:0000398">
    <property type="term" value="P:mRNA splicing, via spliceosome"/>
    <property type="evidence" value="ECO:0007669"/>
    <property type="project" value="InterPro"/>
</dbReference>
<dbReference type="EMBL" id="CP159837">
    <property type="protein sequence ID" value="XCM36545.1"/>
    <property type="molecule type" value="Genomic_DNA"/>
</dbReference>
<dbReference type="SUPFAM" id="SSF50978">
    <property type="entry name" value="WD40 repeat-like"/>
    <property type="match status" value="1"/>
</dbReference>
<dbReference type="SUPFAM" id="SSF141571">
    <property type="entry name" value="Pentapeptide repeat-like"/>
    <property type="match status" value="1"/>
</dbReference>
<dbReference type="InterPro" id="IPR020472">
    <property type="entry name" value="WD40_PAC1"/>
</dbReference>
<sequence>MFGIDDVINAILAGSKGAIPLAVKQAQRQELFITILKKFNLDPEHPPADFTGVYQYALVEYGANQLGILNQEDLRLILELFRQKEIKEAFHQAFNGDNPRFFLNQVEKYIEEYALGDEIRDRRINILPELAKFSDIFIEIVKRTRNPAEVRRDQTIDRLYAEFKSAIAQLNQRFESLHSLPPGDRPAFSNSNFTQQLHNWFDALYDFEREDVWESDYFEWIIQVPARRRYDRILVRGIEGEANINDLKALEESVEKHQTDEGWLVAPSRVSQAVRDAVEGDRRLFCYTFDELIDEAVNFSGYLNWLETEVKRQKIDTLYVPLACTKEELDPKTQQSLGKSRYDQRNGWIDRYINTWLNDSAKEHLSILGEFGTGKTWFVLHYAWQAVQKYRTAKAEGNKLPRLPLVIPLRDYAKAVSVESLFSEFFFRQHDVGLPNYKAFEQLNRMGKLLLIFDGFDEMAAKVDRQKMINNFWELAKVVVPGSKAILTCRTEHFPEAKEGRDLLNAELQASTSKLIRQPPHFEVLELEKLNNEQIREVLCKREAKPETIAKIMANPELVDLARRPVMVNLILEALPEIESGKPIDLARIYLYAVRRKMERDIKTDRTFTSMTDKLYFLCELAWEMLSTDQMSLNYRLFPDRIRRCFGPVVQEQKDLDHWHYDMMGQTLLIRNADGDYSPAHRSLLEFFVAYKFAVQLGILAPDFAEIATISFADNLRETFGQAPLTKALLDLLLPMLNLEIAKQRLLDLIAATKGKTEAEVGYLGGNAATVLLKVDPTSLQNRDFSNTVILGADFTTANLRNVNFTNANLNESLFAKAFDFVLSVAFSPDGRFLATGHDNGEVRLWEVADGEQIAIYRGHSNSVRSVAISPDGNILASGSDDQTIKLWDLHSGDCLQTLPGHSNPVKSVAISPDGKILASGSYDNTIKLWDIESGECLKTLQGHSNSVFSVAISPDGNILASGSYDNTIKLWDLHSGDCLQTLPGHNNWVRSVAISPDGKTLASGSNDHTIKLWDLHSGHCLQTLPGHSDWVWSVAISPDGNILASGSVDNTIKLWNLHSGQCLQTLQEHSNSVWSVAISPDGKTLASGSVDNTIKLWDFHSGDCLQTLQGHSNSVFSVAYAPDGNILASGGSDKTIQLWDLHSGDCLQTLPGHSSLIWSVAYAPDGKTLASGSYDNTIKLWDIDSGDCLQTFEGHSNWVFLVAYAPDGNILASGSDDNTIKLWDLHSGHCLQTLRGHSHSLWSVAISPDGNILASGGSDNTIKLWDLHSGECLQTLPGHSNWVRSVVFSPDGNILASGSDDETIKLWDLHSGKCLQTLRGHSNSVWSVAISPDGNILASGSDDQTIKLWDIHSGDCLQTLRGHRSVVWSVAISPDGKTLASGSSDGTIKIWDLQSGECLKTISNKLYAGAKIAGVTGLTAAEKASLIALGAVEF</sequence>
<feature type="domain" description="NACHT" evidence="5">
    <location>
        <begin position="363"/>
        <end position="491"/>
    </location>
</feature>
<feature type="repeat" description="WD" evidence="4">
    <location>
        <begin position="1235"/>
        <end position="1276"/>
    </location>
</feature>
<feature type="repeat" description="WD" evidence="4">
    <location>
        <begin position="1319"/>
        <end position="1360"/>
    </location>
</feature>
<dbReference type="Pfam" id="PF25173">
    <property type="entry name" value="Beta-prop_WDR3_1st"/>
    <property type="match status" value="1"/>
</dbReference>
<dbReference type="Gene3D" id="3.40.50.300">
    <property type="entry name" value="P-loop containing nucleotide triphosphate hydrolases"/>
    <property type="match status" value="1"/>
</dbReference>
<dbReference type="InterPro" id="IPR027417">
    <property type="entry name" value="P-loop_NTPase"/>
</dbReference>
<dbReference type="InterPro" id="IPR001680">
    <property type="entry name" value="WD40_rpt"/>
</dbReference>
<dbReference type="Gene3D" id="2.130.10.10">
    <property type="entry name" value="YVTN repeat-like/Quinoprotein amine dehydrogenase"/>
    <property type="match status" value="7"/>
</dbReference>
<evidence type="ECO:0000313" key="6">
    <source>
        <dbReference type="EMBL" id="XCM36545.1"/>
    </source>
</evidence>
<accession>A0AAU8JCN9</accession>
<dbReference type="SUPFAM" id="SSF52540">
    <property type="entry name" value="P-loop containing nucleoside triphosphate hydrolases"/>
    <property type="match status" value="1"/>
</dbReference>
<feature type="repeat" description="WD" evidence="4">
    <location>
        <begin position="1193"/>
        <end position="1234"/>
    </location>
</feature>
<dbReference type="PANTHER" id="PTHR22848">
    <property type="entry name" value="WD40 REPEAT PROTEIN"/>
    <property type="match status" value="1"/>
</dbReference>
<dbReference type="CDD" id="cd00200">
    <property type="entry name" value="WD40"/>
    <property type="match status" value="2"/>
</dbReference>
<dbReference type="InterPro" id="IPR054557">
    <property type="entry name" value="NA-iREase1_dom"/>
</dbReference>
<evidence type="ECO:0000256" key="3">
    <source>
        <dbReference type="ARBA" id="ARBA00026184"/>
    </source>
</evidence>
<dbReference type="PROSITE" id="PS50837">
    <property type="entry name" value="NACHT"/>
    <property type="match status" value="1"/>
</dbReference>
<evidence type="ECO:0000259" key="5">
    <source>
        <dbReference type="PROSITE" id="PS50837"/>
    </source>
</evidence>
<feature type="repeat" description="WD" evidence="4">
    <location>
        <begin position="1109"/>
        <end position="1150"/>
    </location>
</feature>
<dbReference type="Pfam" id="PF05729">
    <property type="entry name" value="NACHT"/>
    <property type="match status" value="1"/>
</dbReference>
<name>A0AAU8JCN9_9CYAN</name>
<proteinExistence type="predicted"/>
<feature type="repeat" description="WD" evidence="4">
    <location>
        <begin position="822"/>
        <end position="856"/>
    </location>
</feature>
<dbReference type="PROSITE" id="PS50231">
    <property type="entry name" value="RICIN_B_LECTIN"/>
    <property type="match status" value="1"/>
</dbReference>
<dbReference type="PRINTS" id="PR00320">
    <property type="entry name" value="GPROTEINBRPT"/>
</dbReference>